<feature type="compositionally biased region" description="Basic and acidic residues" evidence="1">
    <location>
        <begin position="1"/>
        <end position="16"/>
    </location>
</feature>
<dbReference type="Proteomes" id="UP000314294">
    <property type="component" value="Unassembled WGS sequence"/>
</dbReference>
<keyword evidence="3" id="KW-1185">Reference proteome</keyword>
<organism evidence="2 3">
    <name type="scientific">Liparis tanakae</name>
    <name type="common">Tanaka's snailfish</name>
    <dbReference type="NCBI Taxonomy" id="230148"/>
    <lineage>
        <taxon>Eukaryota</taxon>
        <taxon>Metazoa</taxon>
        <taxon>Chordata</taxon>
        <taxon>Craniata</taxon>
        <taxon>Vertebrata</taxon>
        <taxon>Euteleostomi</taxon>
        <taxon>Actinopterygii</taxon>
        <taxon>Neopterygii</taxon>
        <taxon>Teleostei</taxon>
        <taxon>Neoteleostei</taxon>
        <taxon>Acanthomorphata</taxon>
        <taxon>Eupercaria</taxon>
        <taxon>Perciformes</taxon>
        <taxon>Cottioidei</taxon>
        <taxon>Cottales</taxon>
        <taxon>Liparidae</taxon>
        <taxon>Liparis</taxon>
    </lineage>
</organism>
<comment type="caution">
    <text evidence="2">The sequence shown here is derived from an EMBL/GenBank/DDBJ whole genome shotgun (WGS) entry which is preliminary data.</text>
</comment>
<sequence>MHDTNHRHGPRPEHTHRGQHSKNMKRANENLEGGVSTFSASTVIMFSVWRRSCPIRHTVLSSTTRRSVIRNWYLLLSSPMKWFFR</sequence>
<evidence type="ECO:0000256" key="1">
    <source>
        <dbReference type="SAM" id="MobiDB-lite"/>
    </source>
</evidence>
<evidence type="ECO:0000313" key="2">
    <source>
        <dbReference type="EMBL" id="TNN23893.1"/>
    </source>
</evidence>
<dbReference type="EMBL" id="SRLO01017017">
    <property type="protein sequence ID" value="TNN23893.1"/>
    <property type="molecule type" value="Genomic_DNA"/>
</dbReference>
<proteinExistence type="predicted"/>
<evidence type="ECO:0000313" key="3">
    <source>
        <dbReference type="Proteomes" id="UP000314294"/>
    </source>
</evidence>
<gene>
    <name evidence="2" type="ORF">EYF80_065985</name>
</gene>
<dbReference type="AlphaFoldDB" id="A0A4Z2E5G4"/>
<protein>
    <submittedName>
        <fullName evidence="2">Uncharacterized protein</fullName>
    </submittedName>
</protein>
<reference evidence="2 3" key="1">
    <citation type="submission" date="2019-03" db="EMBL/GenBank/DDBJ databases">
        <title>First draft genome of Liparis tanakae, snailfish: a comprehensive survey of snailfish specific genes.</title>
        <authorList>
            <person name="Kim W."/>
            <person name="Song I."/>
            <person name="Jeong J.-H."/>
            <person name="Kim D."/>
            <person name="Kim S."/>
            <person name="Ryu S."/>
            <person name="Song J.Y."/>
            <person name="Lee S.K."/>
        </authorList>
    </citation>
    <scope>NUCLEOTIDE SEQUENCE [LARGE SCALE GENOMIC DNA]</scope>
    <source>
        <tissue evidence="2">Muscle</tissue>
    </source>
</reference>
<feature type="region of interest" description="Disordered" evidence="1">
    <location>
        <begin position="1"/>
        <end position="31"/>
    </location>
</feature>
<name>A0A4Z2E5G4_9TELE</name>
<accession>A0A4Z2E5G4</accession>